<evidence type="ECO:0000313" key="1">
    <source>
        <dbReference type="EMBL" id="MPN30094.1"/>
    </source>
</evidence>
<sequence length="144" mass="15917">MGVGSRFTTRFAQKHQCDLSGGVKSGQQSCKCQGDENGQMSAIECAREDLIFGPKACGDEGKARKCQTACHKSPEGDRHLFAQTAHKTHVLRVDRLTSVHLAVLHTMDHGTRVQEEQCFKKGVSQQMECCRYISAHPKCSDHVT</sequence>
<accession>A0A645H191</accession>
<proteinExistence type="predicted"/>
<dbReference type="AlphaFoldDB" id="A0A645H191"/>
<gene>
    <name evidence="1" type="ORF">SDC9_177551</name>
</gene>
<dbReference type="EMBL" id="VSSQ01081088">
    <property type="protein sequence ID" value="MPN30094.1"/>
    <property type="molecule type" value="Genomic_DNA"/>
</dbReference>
<comment type="caution">
    <text evidence="1">The sequence shown here is derived from an EMBL/GenBank/DDBJ whole genome shotgun (WGS) entry which is preliminary data.</text>
</comment>
<reference evidence="1" key="1">
    <citation type="submission" date="2019-08" db="EMBL/GenBank/DDBJ databases">
        <authorList>
            <person name="Kucharzyk K."/>
            <person name="Murdoch R.W."/>
            <person name="Higgins S."/>
            <person name="Loffler F."/>
        </authorList>
    </citation>
    <scope>NUCLEOTIDE SEQUENCE</scope>
</reference>
<protein>
    <submittedName>
        <fullName evidence="1">Uncharacterized protein</fullName>
    </submittedName>
</protein>
<name>A0A645H191_9ZZZZ</name>
<organism evidence="1">
    <name type="scientific">bioreactor metagenome</name>
    <dbReference type="NCBI Taxonomy" id="1076179"/>
    <lineage>
        <taxon>unclassified sequences</taxon>
        <taxon>metagenomes</taxon>
        <taxon>ecological metagenomes</taxon>
    </lineage>
</organism>